<evidence type="ECO:0000313" key="5">
    <source>
        <dbReference type="Proteomes" id="UP000033448"/>
    </source>
</evidence>
<feature type="region of interest" description="Disordered" evidence="1">
    <location>
        <begin position="27"/>
        <end position="57"/>
    </location>
</feature>
<feature type="compositionally biased region" description="Pro residues" evidence="1">
    <location>
        <begin position="27"/>
        <end position="50"/>
    </location>
</feature>
<dbReference type="Pfam" id="PF01593">
    <property type="entry name" value="Amino_oxidase"/>
    <property type="match status" value="2"/>
</dbReference>
<feature type="domain" description="Amine oxidase" evidence="3">
    <location>
        <begin position="298"/>
        <end position="452"/>
    </location>
</feature>
<organism evidence="4 5">
    <name type="scientific">Microbacterium azadirachtae</name>
    <dbReference type="NCBI Taxonomy" id="582680"/>
    <lineage>
        <taxon>Bacteria</taxon>
        <taxon>Bacillati</taxon>
        <taxon>Actinomycetota</taxon>
        <taxon>Actinomycetes</taxon>
        <taxon>Micrococcales</taxon>
        <taxon>Microbacteriaceae</taxon>
        <taxon>Microbacterium</taxon>
    </lineage>
</organism>
<accession>A0A0F0LHU8</accession>
<keyword evidence="2" id="KW-0732">Signal</keyword>
<evidence type="ECO:0000256" key="2">
    <source>
        <dbReference type="SAM" id="SignalP"/>
    </source>
</evidence>
<dbReference type="PANTHER" id="PTHR10742:SF410">
    <property type="entry name" value="LYSINE-SPECIFIC HISTONE DEMETHYLASE 2"/>
    <property type="match status" value="1"/>
</dbReference>
<dbReference type="InterPro" id="IPR036188">
    <property type="entry name" value="FAD/NAD-bd_sf"/>
</dbReference>
<comment type="caution">
    <text evidence="4">The sequence shown here is derived from an EMBL/GenBank/DDBJ whole genome shotgun (WGS) entry which is preliminary data.</text>
</comment>
<dbReference type="PROSITE" id="PS51318">
    <property type="entry name" value="TAT"/>
    <property type="match status" value="1"/>
</dbReference>
<dbReference type="RefSeq" id="WP_045248894.1">
    <property type="nucleotide sequence ID" value="NZ_JYIT01000037.1"/>
</dbReference>
<dbReference type="InterPro" id="IPR006311">
    <property type="entry name" value="TAT_signal"/>
</dbReference>
<dbReference type="InterPro" id="IPR002937">
    <property type="entry name" value="Amino_oxidase"/>
</dbReference>
<dbReference type="InterPro" id="IPR050281">
    <property type="entry name" value="Flavin_monoamine_oxidase"/>
</dbReference>
<evidence type="ECO:0000259" key="3">
    <source>
        <dbReference type="Pfam" id="PF01593"/>
    </source>
</evidence>
<feature type="chain" id="PRO_5002445385" description="Amine oxidase domain-containing protein" evidence="2">
    <location>
        <begin position="23"/>
        <end position="461"/>
    </location>
</feature>
<evidence type="ECO:0000313" key="4">
    <source>
        <dbReference type="EMBL" id="KJL32787.1"/>
    </source>
</evidence>
<dbReference type="PROSITE" id="PS51257">
    <property type="entry name" value="PROKAR_LIPOPROTEIN"/>
    <property type="match status" value="1"/>
</dbReference>
<dbReference type="OrthoDB" id="337830at2"/>
<dbReference type="SUPFAM" id="SSF51905">
    <property type="entry name" value="FAD/NAD(P)-binding domain"/>
    <property type="match status" value="2"/>
</dbReference>
<evidence type="ECO:0000256" key="1">
    <source>
        <dbReference type="SAM" id="MobiDB-lite"/>
    </source>
</evidence>
<feature type="signal peptide" evidence="2">
    <location>
        <begin position="1"/>
        <end position="22"/>
    </location>
</feature>
<dbReference type="PATRIC" id="fig|582680.7.peg.154"/>
<gene>
    <name evidence="4" type="ORF">RL72_00139</name>
</gene>
<keyword evidence="5" id="KW-1185">Reference proteome</keyword>
<dbReference type="PRINTS" id="PR00419">
    <property type="entry name" value="ADXRDTASE"/>
</dbReference>
<dbReference type="GO" id="GO:0016491">
    <property type="term" value="F:oxidoreductase activity"/>
    <property type="evidence" value="ECO:0007669"/>
    <property type="project" value="InterPro"/>
</dbReference>
<reference evidence="4 5" key="1">
    <citation type="submission" date="2015-02" db="EMBL/GenBank/DDBJ databases">
        <title>Draft genome sequences of ten Microbacterium spp. with emphasis on heavy metal contaminated environments.</title>
        <authorList>
            <person name="Corretto E."/>
        </authorList>
    </citation>
    <scope>NUCLEOTIDE SEQUENCE [LARGE SCALE GENOMIC DNA]</scope>
    <source>
        <strain evidence="4 5">DSM 23848</strain>
    </source>
</reference>
<dbReference type="EMBL" id="JYIT01000037">
    <property type="protein sequence ID" value="KJL32787.1"/>
    <property type="molecule type" value="Genomic_DNA"/>
</dbReference>
<sequence>MGITRRNLLVGAGFGAVAVVLAACTPEPQPTKPPTSRPPTPTPTVPPGAAPAPSAWMRSTWSTDPYARGAMSYLPVGASPQLRADLAASIGDRVFFAGEATDQDHPGTVPGAIASGRRAARAVIDAAAGGERIAVVGAGAAGAAAARALADAGLTVTVFEARERTGGRIRSVADKNWPLPVQLGAWLSAGEDDGTLGAELAAQGVHRLRFDTATGWSKDGAAHTVDEGPVERAVAQAANGPSDATIVAALKASGADPAEPGLAAALSWLQATTGADAAKASSWYPPAFVPDALVGADGDVGVLVDAPLAGLKVTLASPVSRIAHDDSGVSLRLGTGESLSFDRVVVTVPLGVLQHQAVEFSPALPFTQRGAIAALASGYVETVWAQFDETFWNVDADVWHVIGGDAPIRTWLNLQPVTGKPVLVGLVGGPEAEAFAKLGDGEAQAVVRESLRFFVRATPTP</sequence>
<dbReference type="PANTHER" id="PTHR10742">
    <property type="entry name" value="FLAVIN MONOAMINE OXIDASE"/>
    <property type="match status" value="1"/>
</dbReference>
<dbReference type="SUPFAM" id="SSF54373">
    <property type="entry name" value="FAD-linked reductases, C-terminal domain"/>
    <property type="match status" value="1"/>
</dbReference>
<feature type="domain" description="Amine oxidase" evidence="3">
    <location>
        <begin position="49"/>
        <end position="124"/>
    </location>
</feature>
<dbReference type="AlphaFoldDB" id="A0A0F0LHU8"/>
<dbReference type="Gene3D" id="3.50.50.60">
    <property type="entry name" value="FAD/NAD(P)-binding domain"/>
    <property type="match status" value="3"/>
</dbReference>
<dbReference type="Pfam" id="PF13450">
    <property type="entry name" value="NAD_binding_8"/>
    <property type="match status" value="1"/>
</dbReference>
<dbReference type="Proteomes" id="UP000033448">
    <property type="component" value="Unassembled WGS sequence"/>
</dbReference>
<proteinExistence type="predicted"/>
<protein>
    <recommendedName>
        <fullName evidence="3">Amine oxidase domain-containing protein</fullName>
    </recommendedName>
</protein>
<name>A0A0F0LHU8_9MICO</name>